<feature type="transmembrane region" description="Helical" evidence="6">
    <location>
        <begin position="205"/>
        <end position="224"/>
    </location>
</feature>
<dbReference type="PANTHER" id="PTHR11654">
    <property type="entry name" value="OLIGOPEPTIDE TRANSPORTER-RELATED"/>
    <property type="match status" value="1"/>
</dbReference>
<reference evidence="7" key="2">
    <citation type="submission" date="2023-06" db="EMBL/GenBank/DDBJ databases">
        <authorList>
            <person name="Ma L."/>
            <person name="Liu K.-W."/>
            <person name="Li Z."/>
            <person name="Hsiao Y.-Y."/>
            <person name="Qi Y."/>
            <person name="Fu T."/>
            <person name="Tang G."/>
            <person name="Zhang D."/>
            <person name="Sun W.-H."/>
            <person name="Liu D.-K."/>
            <person name="Li Y."/>
            <person name="Chen G.-Z."/>
            <person name="Liu X.-D."/>
            <person name="Liao X.-Y."/>
            <person name="Jiang Y.-T."/>
            <person name="Yu X."/>
            <person name="Hao Y."/>
            <person name="Huang J."/>
            <person name="Zhao X.-W."/>
            <person name="Ke S."/>
            <person name="Chen Y.-Y."/>
            <person name="Wu W.-L."/>
            <person name="Hsu J.-L."/>
            <person name="Lin Y.-F."/>
            <person name="Huang M.-D."/>
            <person name="Li C.-Y."/>
            <person name="Huang L."/>
            <person name="Wang Z.-W."/>
            <person name="Zhao X."/>
            <person name="Zhong W.-Y."/>
            <person name="Peng D.-H."/>
            <person name="Ahmad S."/>
            <person name="Lan S."/>
            <person name="Zhang J.-S."/>
            <person name="Tsai W.-C."/>
            <person name="Van De Peer Y."/>
            <person name="Liu Z.-J."/>
        </authorList>
    </citation>
    <scope>NUCLEOTIDE SEQUENCE</scope>
    <source>
        <strain evidence="7">CP</strain>
        <tissue evidence="7">Leaves</tissue>
    </source>
</reference>
<feature type="transmembrane region" description="Helical" evidence="6">
    <location>
        <begin position="230"/>
        <end position="250"/>
    </location>
</feature>
<dbReference type="Proteomes" id="UP001180020">
    <property type="component" value="Unassembled WGS sequence"/>
</dbReference>
<evidence type="ECO:0000256" key="6">
    <source>
        <dbReference type="SAM" id="Phobius"/>
    </source>
</evidence>
<dbReference type="Pfam" id="PF00854">
    <property type="entry name" value="PTR2"/>
    <property type="match status" value="1"/>
</dbReference>
<dbReference type="EMBL" id="JAUJYO010000016">
    <property type="protein sequence ID" value="KAK1294561.1"/>
    <property type="molecule type" value="Genomic_DNA"/>
</dbReference>
<dbReference type="InterPro" id="IPR036259">
    <property type="entry name" value="MFS_trans_sf"/>
</dbReference>
<protein>
    <submittedName>
        <fullName evidence="7">Peptide/nitrate transporter</fullName>
    </submittedName>
</protein>
<keyword evidence="5 6" id="KW-0472">Membrane</keyword>
<keyword evidence="3 6" id="KW-0812">Transmembrane</keyword>
<dbReference type="SUPFAM" id="SSF103473">
    <property type="entry name" value="MFS general substrate transporter"/>
    <property type="match status" value="1"/>
</dbReference>
<evidence type="ECO:0000256" key="5">
    <source>
        <dbReference type="ARBA" id="ARBA00023136"/>
    </source>
</evidence>
<evidence type="ECO:0000256" key="4">
    <source>
        <dbReference type="ARBA" id="ARBA00022989"/>
    </source>
</evidence>
<evidence type="ECO:0000256" key="1">
    <source>
        <dbReference type="ARBA" id="ARBA00004141"/>
    </source>
</evidence>
<dbReference type="InterPro" id="IPR000109">
    <property type="entry name" value="POT_fam"/>
</dbReference>
<accession>A0AAV9CZ77</accession>
<dbReference type="AlphaFoldDB" id="A0AAV9CZ77"/>
<proteinExistence type="inferred from homology"/>
<organism evidence="7 8">
    <name type="scientific">Acorus calamus</name>
    <name type="common">Sweet flag</name>
    <dbReference type="NCBI Taxonomy" id="4465"/>
    <lineage>
        <taxon>Eukaryota</taxon>
        <taxon>Viridiplantae</taxon>
        <taxon>Streptophyta</taxon>
        <taxon>Embryophyta</taxon>
        <taxon>Tracheophyta</taxon>
        <taxon>Spermatophyta</taxon>
        <taxon>Magnoliopsida</taxon>
        <taxon>Liliopsida</taxon>
        <taxon>Acoraceae</taxon>
        <taxon>Acorus</taxon>
    </lineage>
</organism>
<dbReference type="GO" id="GO:0022857">
    <property type="term" value="F:transmembrane transporter activity"/>
    <property type="evidence" value="ECO:0007669"/>
    <property type="project" value="InterPro"/>
</dbReference>
<dbReference type="Gene3D" id="1.20.1250.20">
    <property type="entry name" value="MFS general substrate transporter like domains"/>
    <property type="match status" value="1"/>
</dbReference>
<comment type="similarity">
    <text evidence="2">Belongs to the major facilitator superfamily. Proton-dependent oligopeptide transporter (POT/PTR) (TC 2.A.17) family.</text>
</comment>
<evidence type="ECO:0000313" key="8">
    <source>
        <dbReference type="Proteomes" id="UP001180020"/>
    </source>
</evidence>
<gene>
    <name evidence="7" type="ORF">QJS10_CPA16g00519</name>
</gene>
<name>A0AAV9CZ77_ACOCL</name>
<evidence type="ECO:0000313" key="7">
    <source>
        <dbReference type="EMBL" id="KAK1294561.1"/>
    </source>
</evidence>
<comment type="subcellular location">
    <subcellularLocation>
        <location evidence="1">Membrane</location>
        <topology evidence="1">Multi-pass membrane protein</topology>
    </subcellularLocation>
</comment>
<keyword evidence="8" id="KW-1185">Reference proteome</keyword>
<comment type="caution">
    <text evidence="7">The sequence shown here is derived from an EMBL/GenBank/DDBJ whole genome shotgun (WGS) entry which is preliminary data.</text>
</comment>
<evidence type="ECO:0000256" key="2">
    <source>
        <dbReference type="ARBA" id="ARBA00005982"/>
    </source>
</evidence>
<evidence type="ECO:0000256" key="3">
    <source>
        <dbReference type="ARBA" id="ARBA00022692"/>
    </source>
</evidence>
<reference evidence="7" key="1">
    <citation type="journal article" date="2023" name="Nat. Commun.">
        <title>Diploid and tetraploid genomes of Acorus and the evolution of monocots.</title>
        <authorList>
            <person name="Ma L."/>
            <person name="Liu K.W."/>
            <person name="Li Z."/>
            <person name="Hsiao Y.Y."/>
            <person name="Qi Y."/>
            <person name="Fu T."/>
            <person name="Tang G.D."/>
            <person name="Zhang D."/>
            <person name="Sun W.H."/>
            <person name="Liu D.K."/>
            <person name="Li Y."/>
            <person name="Chen G.Z."/>
            <person name="Liu X.D."/>
            <person name="Liao X.Y."/>
            <person name="Jiang Y.T."/>
            <person name="Yu X."/>
            <person name="Hao Y."/>
            <person name="Huang J."/>
            <person name="Zhao X.W."/>
            <person name="Ke S."/>
            <person name="Chen Y.Y."/>
            <person name="Wu W.L."/>
            <person name="Hsu J.L."/>
            <person name="Lin Y.F."/>
            <person name="Huang M.D."/>
            <person name="Li C.Y."/>
            <person name="Huang L."/>
            <person name="Wang Z.W."/>
            <person name="Zhao X."/>
            <person name="Zhong W.Y."/>
            <person name="Peng D.H."/>
            <person name="Ahmad S."/>
            <person name="Lan S."/>
            <person name="Zhang J.S."/>
            <person name="Tsai W.C."/>
            <person name="Van de Peer Y."/>
            <person name="Liu Z.J."/>
        </authorList>
    </citation>
    <scope>NUCLEOTIDE SEQUENCE</scope>
    <source>
        <strain evidence="7">CP</strain>
    </source>
</reference>
<dbReference type="GO" id="GO:0016020">
    <property type="term" value="C:membrane"/>
    <property type="evidence" value="ECO:0007669"/>
    <property type="project" value="UniProtKB-SubCell"/>
</dbReference>
<sequence>MNGPFAEPLEEAVDGKTVVLEIKVTKKTRTFPCECERCKRTDEEEEEEELRTSMEPFRFSCDLQDFRCRPKKRGSSEEFVYATEEWVPEFARELSEREVDECASWSFAPEILSFMDWHSGTLGKGYEALRVTAEVVMEMNEEMNEKYVDWKGHAMEPTKHDGKKAASFVCVTETLENMVFISNASNLITYFISYMHYPVAKSANMVTNFMGTSFILTLFGGFVSDSFITRFSTIILFGFIQFIGLVILAVQARSPNLRPLTGKTPSLSQEAMLNVGLYAVSMGVGGVKASLPAHGADQFDSSNKRLVSRYFNWHKVPTGSPFTRIFKVFVSTIQNRKNSVHPIVNPEQLDKKFDARFRQNPNDFKNVLS</sequence>
<keyword evidence="4 6" id="KW-1133">Transmembrane helix</keyword>